<evidence type="ECO:0000313" key="3">
    <source>
        <dbReference type="Proteomes" id="UP000199391"/>
    </source>
</evidence>
<dbReference type="Proteomes" id="UP000199391">
    <property type="component" value="Unassembled WGS sequence"/>
</dbReference>
<evidence type="ECO:0000256" key="1">
    <source>
        <dbReference type="SAM" id="SignalP"/>
    </source>
</evidence>
<dbReference type="InterPro" id="IPR010752">
    <property type="entry name" value="DUF1329"/>
</dbReference>
<feature type="chain" id="PRO_5011745780" description="DUF1329 domain-containing protein" evidence="1">
    <location>
        <begin position="25"/>
        <end position="453"/>
    </location>
</feature>
<dbReference type="EMBL" id="FPBO01000027">
    <property type="protein sequence ID" value="SFV07861.1"/>
    <property type="molecule type" value="Genomic_DNA"/>
</dbReference>
<accession>A0A1I7LDV0</accession>
<evidence type="ECO:0008006" key="4">
    <source>
        <dbReference type="Google" id="ProtNLM"/>
    </source>
</evidence>
<keyword evidence="1" id="KW-0732">Signal</keyword>
<organism evidence="2 3">
    <name type="scientific">Pseudoduganella namucuonensis</name>
    <dbReference type="NCBI Taxonomy" id="1035707"/>
    <lineage>
        <taxon>Bacteria</taxon>
        <taxon>Pseudomonadati</taxon>
        <taxon>Pseudomonadota</taxon>
        <taxon>Betaproteobacteria</taxon>
        <taxon>Burkholderiales</taxon>
        <taxon>Oxalobacteraceae</taxon>
        <taxon>Telluria group</taxon>
        <taxon>Pseudoduganella</taxon>
    </lineage>
</organism>
<evidence type="ECO:0000313" key="2">
    <source>
        <dbReference type="EMBL" id="SFV07861.1"/>
    </source>
</evidence>
<reference evidence="3" key="1">
    <citation type="submission" date="2016-10" db="EMBL/GenBank/DDBJ databases">
        <authorList>
            <person name="Varghese N."/>
            <person name="Submissions S."/>
        </authorList>
    </citation>
    <scope>NUCLEOTIDE SEQUENCE [LARGE SCALE GENOMIC DNA]</scope>
    <source>
        <strain evidence="3">CGMCC 1.11014</strain>
    </source>
</reference>
<dbReference type="STRING" id="1035707.SAMN05216552_102759"/>
<sequence length="453" mass="50428">MNHKHRILAGLAASLSLAATSTLAAVSPQEAEQLKSTLTPMGAEKAGNKEGTIPAWTGKTVQAKSSEARLPPAMFADEKPLLTIKADNADQYADKLADGTRHLLKNYPGFRLDVYPTHRTAIAPQYVYDNTYFNATNTKLTGEVMTTAPNYKGGVPFPIPKTGLEAIFNAMWNWRGADRQTTADIWFVSSSGKRSLSVSNILSESNPYYYQGGRKDTWEGKLRGTASVELTAPAYSAGEKTLILGPVDPINQDTNGWTFLTGQRRLRKIPSVQYDVPFPYTSGVTNYDDAYGFNGATDRYDWKLLGKKEIYVPYNNNNFTHAADLDKVIGPQFANPDLVRWELHRVWVVDATLKSGARHTVPKRRFYLDEDTWNVVISDQWDAKGQFWKNINLLTFIYPDVPLAMMGTNLIYNVQSKAYTVQNVINTAPGGIAFKQLPADFFSTQALERSGVR</sequence>
<keyword evidence="3" id="KW-1185">Reference proteome</keyword>
<gene>
    <name evidence="2" type="ORF">SAMN05216552_102759</name>
</gene>
<dbReference type="RefSeq" id="WP_093558132.1">
    <property type="nucleotide sequence ID" value="NZ_FPBO01000027.1"/>
</dbReference>
<dbReference type="Gene3D" id="2.50.20.10">
    <property type="entry name" value="Lipoprotein localisation LolA/LolB/LppX"/>
    <property type="match status" value="1"/>
</dbReference>
<dbReference type="Pfam" id="PF07044">
    <property type="entry name" value="DUF1329"/>
    <property type="match status" value="1"/>
</dbReference>
<feature type="signal peptide" evidence="1">
    <location>
        <begin position="1"/>
        <end position="24"/>
    </location>
</feature>
<dbReference type="AlphaFoldDB" id="A0A1I7LDV0"/>
<dbReference type="OrthoDB" id="6751304at2"/>
<name>A0A1I7LDV0_9BURK</name>
<protein>
    <recommendedName>
        <fullName evidence="4">DUF1329 domain-containing protein</fullName>
    </recommendedName>
</protein>
<proteinExistence type="predicted"/>
<dbReference type="CDD" id="cd16329">
    <property type="entry name" value="LolA_like"/>
    <property type="match status" value="1"/>
</dbReference>